<dbReference type="Pfam" id="PF24088">
    <property type="entry name" value="DUF7373"/>
    <property type="match status" value="1"/>
</dbReference>
<feature type="domain" description="DUF7373" evidence="2">
    <location>
        <begin position="265"/>
        <end position="412"/>
    </location>
</feature>
<accession>A0A366DFL3</accession>
<proteinExistence type="predicted"/>
<keyword evidence="4" id="KW-1185">Reference proteome</keyword>
<dbReference type="InterPro" id="IPR055797">
    <property type="entry name" value="DUF7373"/>
</dbReference>
<dbReference type="Proteomes" id="UP000252586">
    <property type="component" value="Unassembled WGS sequence"/>
</dbReference>
<protein>
    <submittedName>
        <fullName evidence="3">Uncharacterized protein</fullName>
    </submittedName>
</protein>
<evidence type="ECO:0000313" key="3">
    <source>
        <dbReference type="EMBL" id="RBO88862.1"/>
    </source>
</evidence>
<dbReference type="PROSITE" id="PS51257">
    <property type="entry name" value="PROKAR_LIPOPROTEIN"/>
    <property type="match status" value="1"/>
</dbReference>
<dbReference type="RefSeq" id="WP_067507292.1">
    <property type="nucleotide sequence ID" value="NZ_QNRE01000008.1"/>
</dbReference>
<dbReference type="AlphaFoldDB" id="A0A366DFL3"/>
<organism evidence="3 4">
    <name type="scientific">Nocardia puris</name>
    <dbReference type="NCBI Taxonomy" id="208602"/>
    <lineage>
        <taxon>Bacteria</taxon>
        <taxon>Bacillati</taxon>
        <taxon>Actinomycetota</taxon>
        <taxon>Actinomycetes</taxon>
        <taxon>Mycobacteriales</taxon>
        <taxon>Nocardiaceae</taxon>
        <taxon>Nocardia</taxon>
    </lineage>
</organism>
<name>A0A366DFL3_9NOCA</name>
<dbReference type="InterPro" id="IPR056463">
    <property type="entry name" value="DUF7373_C"/>
</dbReference>
<comment type="caution">
    <text evidence="3">The sequence shown here is derived from an EMBL/GenBank/DDBJ whole genome shotgun (WGS) entry which is preliminary data.</text>
</comment>
<dbReference type="STRING" id="1210090.GCA_001613185_02115"/>
<dbReference type="OrthoDB" id="4570136at2"/>
<dbReference type="Pfam" id="PF24092">
    <property type="entry name" value="DUF7373_C"/>
    <property type="match status" value="1"/>
</dbReference>
<gene>
    <name evidence="3" type="ORF">DFR74_10887</name>
</gene>
<reference evidence="3 4" key="1">
    <citation type="submission" date="2018-06" db="EMBL/GenBank/DDBJ databases">
        <title>Genomic Encyclopedia of Type Strains, Phase IV (KMG-IV): sequencing the most valuable type-strain genomes for metagenomic binning, comparative biology and taxonomic classification.</title>
        <authorList>
            <person name="Goeker M."/>
        </authorList>
    </citation>
    <scope>NUCLEOTIDE SEQUENCE [LARGE SCALE GENOMIC DNA]</scope>
    <source>
        <strain evidence="3 4">DSM 44599</strain>
    </source>
</reference>
<evidence type="ECO:0000313" key="4">
    <source>
        <dbReference type="Proteomes" id="UP000252586"/>
    </source>
</evidence>
<sequence>MAKSVIARARTWRQLKVELTATVVVPILAACASTVGGHAVPGATPVDLESLNVGPYATEAVDYEPEYDSKAEVFRIESRRMLGFLVAPFEVDPNLTNLEATQLLEARSSVFSDPPFGVLPSEFLPVAERNYLIAGAATTRSNGSVRELKNMVHTVMRFPSEAYARTASAEFATALGERVPGLRQVPLPGHDGLTVVTANDQKGYVFAGRGSYAVVTMVTMARPDIDALTGQFRKLIDLQFERLDANPPTPIDEILDLPQDPEGYMRRVLPPGPSEYATSYEELVGVYGPAQQIHFEHDGPGAKQIFEETGVDLVGQHDARLYRARDAEAAFRLHTFLSQPGKDDEEVDNPPGITDARCLGSELRDPIRDTKFRCVLVYGRYVAVVFANTQGFGFDPSLHQRAAAQYSMLARSE</sequence>
<evidence type="ECO:0000259" key="1">
    <source>
        <dbReference type="Pfam" id="PF24088"/>
    </source>
</evidence>
<dbReference type="EMBL" id="QNRE01000008">
    <property type="protein sequence ID" value="RBO88862.1"/>
    <property type="molecule type" value="Genomic_DNA"/>
</dbReference>
<feature type="domain" description="DUF7373" evidence="1">
    <location>
        <begin position="66"/>
        <end position="258"/>
    </location>
</feature>
<evidence type="ECO:0000259" key="2">
    <source>
        <dbReference type="Pfam" id="PF24092"/>
    </source>
</evidence>